<protein>
    <submittedName>
        <fullName evidence="2">DUF1772 domain-containing protein</fullName>
    </submittedName>
</protein>
<proteinExistence type="predicted"/>
<feature type="transmembrane region" description="Helical" evidence="1">
    <location>
        <begin position="12"/>
        <end position="37"/>
    </location>
</feature>
<comment type="caution">
    <text evidence="2">The sequence shown here is derived from an EMBL/GenBank/DDBJ whole genome shotgun (WGS) entry which is preliminary data.</text>
</comment>
<accession>A0A972FVR1</accession>
<dbReference type="AlphaFoldDB" id="A0A972FVR1"/>
<dbReference type="InterPro" id="IPR013901">
    <property type="entry name" value="Anthrone_oxy"/>
</dbReference>
<keyword evidence="1" id="KW-1133">Transmembrane helix</keyword>
<evidence type="ECO:0000313" key="2">
    <source>
        <dbReference type="EMBL" id="NMH64138.1"/>
    </source>
</evidence>
<evidence type="ECO:0000313" key="3">
    <source>
        <dbReference type="Proteomes" id="UP000737113"/>
    </source>
</evidence>
<evidence type="ECO:0000256" key="1">
    <source>
        <dbReference type="SAM" id="Phobius"/>
    </source>
</evidence>
<keyword evidence="1" id="KW-0812">Transmembrane</keyword>
<keyword evidence="1" id="KW-0472">Membrane</keyword>
<keyword evidence="3" id="KW-1185">Reference proteome</keyword>
<sequence length="164" mass="17888">MNWVETVLFPLTLAGVLSCGLVAGIFFAFSNFVMGALEKIQAEAGMSAMQAINITVLNPLFFGCFFGAAVISLILGSFSLIQWQHPGAVYLLLGSLVYLGGCFLVTVAANVPLNEALKRVAPHRPESVGFWREYVCRWRRWNHLRTLASFLAAAFYAIGLALLG</sequence>
<dbReference type="RefSeq" id="WP_169562836.1">
    <property type="nucleotide sequence ID" value="NZ_JAAXYH010000002.1"/>
</dbReference>
<organism evidence="2 3">
    <name type="scientific">Shewanella salipaludis</name>
    <dbReference type="NCBI Taxonomy" id="2723052"/>
    <lineage>
        <taxon>Bacteria</taxon>
        <taxon>Pseudomonadati</taxon>
        <taxon>Pseudomonadota</taxon>
        <taxon>Gammaproteobacteria</taxon>
        <taxon>Alteromonadales</taxon>
        <taxon>Shewanellaceae</taxon>
        <taxon>Shewanella</taxon>
    </lineage>
</organism>
<dbReference type="Pfam" id="PF08592">
    <property type="entry name" value="Anthrone_oxy"/>
    <property type="match status" value="1"/>
</dbReference>
<dbReference type="Proteomes" id="UP000737113">
    <property type="component" value="Unassembled WGS sequence"/>
</dbReference>
<feature type="transmembrane region" description="Helical" evidence="1">
    <location>
        <begin position="87"/>
        <end position="109"/>
    </location>
</feature>
<reference evidence="2" key="1">
    <citation type="submission" date="2020-04" db="EMBL/GenBank/DDBJ databases">
        <title>Description of Shewanella salipaludis sp. nov., isolated from a salt marsh.</title>
        <authorList>
            <person name="Park S."/>
            <person name="Yoon J.-H."/>
        </authorList>
    </citation>
    <scope>NUCLEOTIDE SEQUENCE</scope>
    <source>
        <strain evidence="2">SHSM-M6</strain>
    </source>
</reference>
<feature type="transmembrane region" description="Helical" evidence="1">
    <location>
        <begin position="57"/>
        <end position="81"/>
    </location>
</feature>
<gene>
    <name evidence="2" type="ORF">HC757_02970</name>
</gene>
<name>A0A972FVR1_9GAMM</name>
<dbReference type="EMBL" id="JAAXYH010000002">
    <property type="protein sequence ID" value="NMH64138.1"/>
    <property type="molecule type" value="Genomic_DNA"/>
</dbReference>
<feature type="transmembrane region" description="Helical" evidence="1">
    <location>
        <begin position="144"/>
        <end position="163"/>
    </location>
</feature>